<comment type="caution">
    <text evidence="6">The sequence shown here is derived from an EMBL/GenBank/DDBJ whole genome shotgun (WGS) entry which is preliminary data.</text>
</comment>
<dbReference type="Proteomes" id="UP001597252">
    <property type="component" value="Unassembled WGS sequence"/>
</dbReference>
<evidence type="ECO:0000313" key="7">
    <source>
        <dbReference type="Proteomes" id="UP001597252"/>
    </source>
</evidence>
<feature type="transmembrane region" description="Helical" evidence="5">
    <location>
        <begin position="382"/>
        <end position="402"/>
    </location>
</feature>
<evidence type="ECO:0000256" key="1">
    <source>
        <dbReference type="ARBA" id="ARBA00004141"/>
    </source>
</evidence>
<keyword evidence="3 5" id="KW-1133">Transmembrane helix</keyword>
<feature type="transmembrane region" description="Helical" evidence="5">
    <location>
        <begin position="301"/>
        <end position="324"/>
    </location>
</feature>
<keyword evidence="7" id="KW-1185">Reference proteome</keyword>
<gene>
    <name evidence="6" type="ORF">ACFQ5J_12680</name>
</gene>
<evidence type="ECO:0000256" key="5">
    <source>
        <dbReference type="SAM" id="Phobius"/>
    </source>
</evidence>
<keyword evidence="4 5" id="KW-0472">Membrane</keyword>
<comment type="subcellular location">
    <subcellularLocation>
        <location evidence="1">Membrane</location>
        <topology evidence="1">Multi-pass membrane protein</topology>
    </subcellularLocation>
</comment>
<feature type="transmembrane region" description="Helical" evidence="5">
    <location>
        <begin position="136"/>
        <end position="163"/>
    </location>
</feature>
<reference evidence="7" key="1">
    <citation type="journal article" date="2019" name="Int. J. Syst. Evol. Microbiol.">
        <title>The Global Catalogue of Microorganisms (GCM) 10K type strain sequencing project: providing services to taxonomists for standard genome sequencing and annotation.</title>
        <authorList>
            <consortium name="The Broad Institute Genomics Platform"/>
            <consortium name="The Broad Institute Genome Sequencing Center for Infectious Disease"/>
            <person name="Wu L."/>
            <person name="Ma J."/>
        </authorList>
    </citation>
    <scope>NUCLEOTIDE SEQUENCE [LARGE SCALE GENOMIC DNA]</scope>
    <source>
        <strain evidence="7">CCM 8903</strain>
    </source>
</reference>
<keyword evidence="2 5" id="KW-0812">Transmembrane</keyword>
<dbReference type="Pfam" id="PF00939">
    <property type="entry name" value="Na_sulph_symp"/>
    <property type="match status" value="1"/>
</dbReference>
<feature type="transmembrane region" description="Helical" evidence="5">
    <location>
        <begin position="414"/>
        <end position="445"/>
    </location>
</feature>
<evidence type="ECO:0000256" key="4">
    <source>
        <dbReference type="ARBA" id="ARBA00023136"/>
    </source>
</evidence>
<dbReference type="PANTHER" id="PTHR10283">
    <property type="entry name" value="SOLUTE CARRIER FAMILY 13 MEMBER"/>
    <property type="match status" value="1"/>
</dbReference>
<feature type="transmembrane region" description="Helical" evidence="5">
    <location>
        <begin position="466"/>
        <end position="487"/>
    </location>
</feature>
<feature type="transmembrane region" description="Helical" evidence="5">
    <location>
        <begin position="222"/>
        <end position="248"/>
    </location>
</feature>
<dbReference type="InterPro" id="IPR001898">
    <property type="entry name" value="SLC13A/DASS"/>
</dbReference>
<feature type="transmembrane region" description="Helical" evidence="5">
    <location>
        <begin position="344"/>
        <end position="361"/>
    </location>
</feature>
<feature type="transmembrane region" description="Helical" evidence="5">
    <location>
        <begin position="94"/>
        <end position="116"/>
    </location>
</feature>
<dbReference type="PANTHER" id="PTHR10283:SF125">
    <property type="entry name" value="MG(2+)_CITRATE COMPLEX SECONDARY TRANSPORTER"/>
    <property type="match status" value="1"/>
</dbReference>
<protein>
    <submittedName>
        <fullName evidence="6">SLC13 family permease</fullName>
    </submittedName>
</protein>
<evidence type="ECO:0000256" key="3">
    <source>
        <dbReference type="ARBA" id="ARBA00022989"/>
    </source>
</evidence>
<feature type="transmembrane region" description="Helical" evidence="5">
    <location>
        <begin position="183"/>
        <end position="210"/>
    </location>
</feature>
<proteinExistence type="predicted"/>
<feature type="transmembrane region" description="Helical" evidence="5">
    <location>
        <begin position="12"/>
        <end position="33"/>
    </location>
</feature>
<feature type="transmembrane region" description="Helical" evidence="5">
    <location>
        <begin position="45"/>
        <end position="63"/>
    </location>
</feature>
<evidence type="ECO:0000256" key="2">
    <source>
        <dbReference type="ARBA" id="ARBA00022692"/>
    </source>
</evidence>
<name>A0ABW4E888_9LACO</name>
<feature type="transmembrane region" description="Helical" evidence="5">
    <location>
        <begin position="276"/>
        <end position="294"/>
    </location>
</feature>
<sequence length="494" mass="52651">MQATSSSGQKQGVSLISAKNILAIVLIILMFGGKWLPSMFGLSDTGMQVLGIFVATIGLWLFVSTNWPSILSIVALTFTPFFDYQTVLAGSMGAWITSFVLFSAMLSYVLGQSGFLKRISVWFITRPATKKNPWLFLGYFFLVPLVIGAFMSPITAFMVTVPIAESIFKELGYVKGDRLPQMIVLGLLGFSSVSTLTTPIAHSVTILGLSLYQKDFNRAIGFVPYSIFGIVTAIFIFIITMLIFRFVFKPDLSKLANVKTDAMVKELPAVSTRERIIVAVFAGVVILWLAPGLIEPFLPKVAAAITAMGTPIPPMLGIVVLALVKVDGKPLMDFKDAVAHGVPWGAIFMVASTMVLGSALTNPKAGITTLLVKALSPLLSGFTPLIFVTIVMLVLTVVHIFASNTVTITLMYSVVMPIVASGAISGVNAAALTCCIAAGGCIGMATPPSTATAAIAVGTEWLHTDLLLRYGTLICFVAALLISWIGYPIAAALL</sequence>
<dbReference type="EMBL" id="JBHTON010000053">
    <property type="protein sequence ID" value="MFD1486080.1"/>
    <property type="molecule type" value="Genomic_DNA"/>
</dbReference>
<organism evidence="6 7">
    <name type="scientific">Lacticaseibacillus baoqingensis</name>
    <dbReference type="NCBI Taxonomy" id="2486013"/>
    <lineage>
        <taxon>Bacteria</taxon>
        <taxon>Bacillati</taxon>
        <taxon>Bacillota</taxon>
        <taxon>Bacilli</taxon>
        <taxon>Lactobacillales</taxon>
        <taxon>Lactobacillaceae</taxon>
        <taxon>Lacticaseibacillus</taxon>
    </lineage>
</organism>
<accession>A0ABW4E888</accession>
<evidence type="ECO:0000313" key="6">
    <source>
        <dbReference type="EMBL" id="MFD1486080.1"/>
    </source>
</evidence>
<dbReference type="RefSeq" id="WP_125750026.1">
    <property type="nucleotide sequence ID" value="NZ_JBHTON010000053.1"/>
</dbReference>